<dbReference type="Gene3D" id="4.10.860.120">
    <property type="entry name" value="RNA polymerase II, clamp domain"/>
    <property type="match status" value="1"/>
</dbReference>
<dbReference type="SUPFAM" id="SSF64484">
    <property type="entry name" value="beta and beta-prime subunits of DNA dependent RNA-polymerase"/>
    <property type="match status" value="1"/>
</dbReference>
<dbReference type="Gene3D" id="6.20.50.80">
    <property type="match status" value="1"/>
</dbReference>
<dbReference type="PANTHER" id="PTHR19376">
    <property type="entry name" value="DNA-DIRECTED RNA POLYMERASE"/>
    <property type="match status" value="1"/>
</dbReference>
<dbReference type="InterPro" id="IPR044893">
    <property type="entry name" value="RNA_pol_Rpb1_clamp_domain"/>
</dbReference>
<evidence type="ECO:0000313" key="13">
    <source>
        <dbReference type="EMBL" id="VDL62676.1"/>
    </source>
</evidence>
<comment type="subcellular location">
    <subcellularLocation>
        <location evidence="1">Nucleus</location>
    </subcellularLocation>
</comment>
<dbReference type="GO" id="GO:0003899">
    <property type="term" value="F:DNA-directed RNA polymerase activity"/>
    <property type="evidence" value="ECO:0007669"/>
    <property type="project" value="UniProtKB-EC"/>
</dbReference>
<evidence type="ECO:0000256" key="9">
    <source>
        <dbReference type="ARBA" id="ARBA00023163"/>
    </source>
</evidence>
<keyword evidence="6" id="KW-0479">Metal-binding</keyword>
<dbReference type="Gene3D" id="6.10.250.2940">
    <property type="match status" value="1"/>
</dbReference>
<evidence type="ECO:0000259" key="12">
    <source>
        <dbReference type="SMART" id="SM00663"/>
    </source>
</evidence>
<evidence type="ECO:0000256" key="7">
    <source>
        <dbReference type="ARBA" id="ARBA00022833"/>
    </source>
</evidence>
<evidence type="ECO:0000256" key="2">
    <source>
        <dbReference type="ARBA" id="ARBA00006460"/>
    </source>
</evidence>
<dbReference type="WBParaSite" id="HDID_0001009801-mRNA-1">
    <property type="protein sequence ID" value="HDID_0001009801-mRNA-1"/>
    <property type="gene ID" value="HDID_0001009801"/>
</dbReference>
<dbReference type="InterPro" id="IPR006592">
    <property type="entry name" value="RNA_pol_N"/>
</dbReference>
<feature type="domain" description="RNA polymerase N-terminal" evidence="12">
    <location>
        <begin position="305"/>
        <end position="665"/>
    </location>
</feature>
<protein>
    <recommendedName>
        <fullName evidence="11">DNA-directed RNA polymerase subunit</fullName>
        <ecNumber evidence="11">2.7.7.6</ecNumber>
    </recommendedName>
</protein>
<dbReference type="EMBL" id="UYSG01011522">
    <property type="protein sequence ID" value="VDL62676.1"/>
    <property type="molecule type" value="Genomic_DNA"/>
</dbReference>
<dbReference type="InterPro" id="IPR007081">
    <property type="entry name" value="RNA_pol_Rpb1_5"/>
</dbReference>
<comment type="similarity">
    <text evidence="2 11">Belongs to the RNA polymerase beta' chain family.</text>
</comment>
<evidence type="ECO:0000256" key="6">
    <source>
        <dbReference type="ARBA" id="ARBA00022723"/>
    </source>
</evidence>
<gene>
    <name evidence="13" type="ORF">HDID_LOCUS10096</name>
</gene>
<evidence type="ECO:0000256" key="4">
    <source>
        <dbReference type="ARBA" id="ARBA00022679"/>
    </source>
</evidence>
<dbReference type="InterPro" id="IPR007080">
    <property type="entry name" value="RNA_pol_Rpb1_1"/>
</dbReference>
<dbReference type="Pfam" id="PF05000">
    <property type="entry name" value="RNA_pol_Rpb1_4"/>
    <property type="match status" value="1"/>
</dbReference>
<evidence type="ECO:0000256" key="11">
    <source>
        <dbReference type="RuleBase" id="RU004279"/>
    </source>
</evidence>
<dbReference type="InterPro" id="IPR015699">
    <property type="entry name" value="DNA-dir_RNA_pol1_lsu_N"/>
</dbReference>
<evidence type="ECO:0000313" key="14">
    <source>
        <dbReference type="Proteomes" id="UP000274504"/>
    </source>
</evidence>
<sequence length="1118" mass="124650">MDVPSGTVSNYRFSFYSPSEIRALSVLEVANDAIFDNFTGRVIDRGLHDLDMGPCTDKDLCVHCGFDYLQCPGHIGHIEFSKPVYNPLMFDLVVRLLKSFCFKCFRINEVPTLVGCLKLLGFPETLLPYQPKQYIMANLIGLPASELRKLALKEMTATSRTLCKRCNTMSWMSRHLNHQQIEVKPAKETKGRINRAAKKNEELEETFEPGEVEVWAEIEALTSSNTPRPVVTFEEGVATGELDDLLESVRERLKKICPNTQKFGVTTPDLVRDMLRCVWMQDSAILRTVLPFLNAVSSKFQYATDVCFMDVMPVSPNICRWPKRMGGTPYESSVTALLSRVLTRSKRLKEIYEYLSDNNWLTSDGRLNVAAMEKQSMGDSSLALTPARSIEALNSVWVLLQAAVNGVYDMTRSVPPTGLEQRQTTVNSSKPHPGFKQLIDKKEGWFRARIMGKRVQFSCRSVISPDPNLCVHEVGVPLYFAQRLYFPERVTAFNIDKLRALVIAGPDKYPGALAVELPDGKVQNIPAGDSEDAVKRRLNMAQRLVTPQPGMHSGWPAIVRRHLEDGDFLLMNRQPTLHKPSMQAHKVRVIKAPWAKTLRLHYAICKAYNADFDGDEMNGHFPQSYQAKAELAHLSAVPFQYLAPKDGTPLAGLIQDHVIASVKLTMRDRFLTHDEYLDLVYVGVIAAIGENGHIPEITLMPPAIIKPQRLWMGKQVISTLLMNITPSGLPFLNHFVKGKNVKVSTWVGSNEERARVMNDVDLVIVDGYMASGMLDKAHIGSAAGGLVHSVYEAYGPHAAAQLLSGISRLADRFLKSSSFTMSLADIMLNLEADMLRKARLNQLDTLGYAAFAEAFDVSLNHLTKEKICDLYRKAHFAKTSDEVYGGKLSALDRALGKLTHKILDNLSKTVLPNGLYKEFPLNSLLSMVVIGSKGGMVNATQMTLGLGQIDIEGHRVGMMVSGRTLPCFPPYDIRPRAGGYCSYRFLTSMPPAELFFHSMAGRDGLIDTACKTSRSGYLQRSVTKHLEDVVVTFDGTVRDGGNNVIQFRYGDDGLDPCQAAFLKKDGLEFFAENAELLASRWSCPADPEVNQRLMNEHSLAPHLVKDIDEMAVRRMSVS</sequence>
<dbReference type="AlphaFoldDB" id="A0A0R3SWM5"/>
<keyword evidence="10" id="KW-0539">Nucleus</keyword>
<name>A0A0R3SWM5_HYMDI</name>
<evidence type="ECO:0000256" key="10">
    <source>
        <dbReference type="ARBA" id="ARBA00023242"/>
    </source>
</evidence>
<dbReference type="InterPro" id="IPR007066">
    <property type="entry name" value="RNA_pol_Rpb1_3"/>
</dbReference>
<dbReference type="GO" id="GO:0003677">
    <property type="term" value="F:DNA binding"/>
    <property type="evidence" value="ECO:0007669"/>
    <property type="project" value="InterPro"/>
</dbReference>
<dbReference type="EC" id="2.7.7.6" evidence="11"/>
<dbReference type="GO" id="GO:0005736">
    <property type="term" value="C:RNA polymerase I complex"/>
    <property type="evidence" value="ECO:0007669"/>
    <property type="project" value="UniProtKB-ARBA"/>
</dbReference>
<dbReference type="GO" id="GO:0006351">
    <property type="term" value="P:DNA-templated transcription"/>
    <property type="evidence" value="ECO:0007669"/>
    <property type="project" value="InterPro"/>
</dbReference>
<dbReference type="Pfam" id="PF04998">
    <property type="entry name" value="RNA_pol_Rpb1_5"/>
    <property type="match status" value="1"/>
</dbReference>
<evidence type="ECO:0000256" key="5">
    <source>
        <dbReference type="ARBA" id="ARBA00022695"/>
    </source>
</evidence>
<dbReference type="STRING" id="6216.A0A0R3SWM5"/>
<evidence type="ECO:0000256" key="3">
    <source>
        <dbReference type="ARBA" id="ARBA00022478"/>
    </source>
</evidence>
<dbReference type="Gene3D" id="2.40.40.20">
    <property type="match status" value="1"/>
</dbReference>
<keyword evidence="5 11" id="KW-0548">Nucleotidyltransferase</keyword>
<comment type="function">
    <text evidence="11">DNA-dependent RNA polymerase catalyzes the transcription of DNA into RNA using the four ribonucleoside triphosphates as substrates.</text>
</comment>
<keyword evidence="8" id="KW-0460">Magnesium</keyword>
<reference evidence="15" key="1">
    <citation type="submission" date="2017-02" db="UniProtKB">
        <authorList>
            <consortium name="WormBaseParasite"/>
        </authorList>
    </citation>
    <scope>IDENTIFICATION</scope>
</reference>
<dbReference type="InterPro" id="IPR045867">
    <property type="entry name" value="DNA-dir_RpoC_beta_prime"/>
</dbReference>
<dbReference type="InterPro" id="IPR007083">
    <property type="entry name" value="RNA_pol_Rpb1_4"/>
</dbReference>
<dbReference type="Proteomes" id="UP000274504">
    <property type="component" value="Unassembled WGS sequence"/>
</dbReference>
<comment type="catalytic activity">
    <reaction evidence="11">
        <text>RNA(n) + a ribonucleoside 5'-triphosphate = RNA(n+1) + diphosphate</text>
        <dbReference type="Rhea" id="RHEA:21248"/>
        <dbReference type="Rhea" id="RHEA-COMP:14527"/>
        <dbReference type="Rhea" id="RHEA-COMP:17342"/>
        <dbReference type="ChEBI" id="CHEBI:33019"/>
        <dbReference type="ChEBI" id="CHEBI:61557"/>
        <dbReference type="ChEBI" id="CHEBI:140395"/>
        <dbReference type="EC" id="2.7.7.6"/>
    </reaction>
</comment>
<dbReference type="InterPro" id="IPR000722">
    <property type="entry name" value="RNA_pol_asu"/>
</dbReference>
<dbReference type="Pfam" id="PF00623">
    <property type="entry name" value="RNA_pol_Rpb1_2"/>
    <property type="match status" value="1"/>
</dbReference>
<dbReference type="Pfam" id="PF04997">
    <property type="entry name" value="RNA_pol_Rpb1_1"/>
    <property type="match status" value="1"/>
</dbReference>
<dbReference type="SMART" id="SM00663">
    <property type="entry name" value="RPOLA_N"/>
    <property type="match status" value="1"/>
</dbReference>
<dbReference type="PANTHER" id="PTHR19376:SF11">
    <property type="entry name" value="DNA-DIRECTED RNA POLYMERASE I SUBUNIT RPA1"/>
    <property type="match status" value="1"/>
</dbReference>
<evidence type="ECO:0000256" key="1">
    <source>
        <dbReference type="ARBA" id="ARBA00004123"/>
    </source>
</evidence>
<keyword evidence="7" id="KW-0862">Zinc</keyword>
<dbReference type="Pfam" id="PF04983">
    <property type="entry name" value="RNA_pol_Rpb1_3"/>
    <property type="match status" value="1"/>
</dbReference>
<dbReference type="InterPro" id="IPR042102">
    <property type="entry name" value="RNA_pol_Rpb1_3_sf"/>
</dbReference>
<dbReference type="InterPro" id="IPR038120">
    <property type="entry name" value="Rpb1_funnel_sf"/>
</dbReference>
<dbReference type="FunFam" id="2.40.40.20:FF:000019">
    <property type="entry name" value="DNA-directed RNA polymerase II subunit RPB1"/>
    <property type="match status" value="1"/>
</dbReference>
<dbReference type="Gene3D" id="1.10.132.30">
    <property type="match status" value="1"/>
</dbReference>
<dbReference type="GO" id="GO:0046872">
    <property type="term" value="F:metal ion binding"/>
    <property type="evidence" value="ECO:0007669"/>
    <property type="project" value="UniProtKB-KW"/>
</dbReference>
<dbReference type="Gene3D" id="3.30.1490.180">
    <property type="entry name" value="RNA polymerase ii"/>
    <property type="match status" value="1"/>
</dbReference>
<dbReference type="CDD" id="cd01435">
    <property type="entry name" value="RNAP_I_RPA1_N"/>
    <property type="match status" value="1"/>
</dbReference>
<evidence type="ECO:0000256" key="8">
    <source>
        <dbReference type="ARBA" id="ARBA00022842"/>
    </source>
</evidence>
<proteinExistence type="inferred from homology"/>
<dbReference type="OrthoDB" id="270392at2759"/>
<evidence type="ECO:0000313" key="15">
    <source>
        <dbReference type="WBParaSite" id="HDID_0001009801-mRNA-1"/>
    </source>
</evidence>
<keyword evidence="4 11" id="KW-0808">Transferase</keyword>
<reference evidence="13 14" key="2">
    <citation type="submission" date="2018-11" db="EMBL/GenBank/DDBJ databases">
        <authorList>
            <consortium name="Pathogen Informatics"/>
        </authorList>
    </citation>
    <scope>NUCLEOTIDE SEQUENCE [LARGE SCALE GENOMIC DNA]</scope>
</reference>
<dbReference type="Gene3D" id="1.10.274.100">
    <property type="entry name" value="RNA polymerase Rpb1, domain 3"/>
    <property type="match status" value="1"/>
</dbReference>
<keyword evidence="9 11" id="KW-0804">Transcription</keyword>
<accession>A0A0R3SWM5</accession>
<keyword evidence="3 11" id="KW-0240">DNA-directed RNA polymerase</keyword>
<organism evidence="15">
    <name type="scientific">Hymenolepis diminuta</name>
    <name type="common">Rat tapeworm</name>
    <dbReference type="NCBI Taxonomy" id="6216"/>
    <lineage>
        <taxon>Eukaryota</taxon>
        <taxon>Metazoa</taxon>
        <taxon>Spiralia</taxon>
        <taxon>Lophotrochozoa</taxon>
        <taxon>Platyhelminthes</taxon>
        <taxon>Cestoda</taxon>
        <taxon>Eucestoda</taxon>
        <taxon>Cyclophyllidea</taxon>
        <taxon>Hymenolepididae</taxon>
        <taxon>Hymenolepis</taxon>
    </lineage>
</organism>